<feature type="compositionally biased region" description="Basic and acidic residues" evidence="1">
    <location>
        <begin position="35"/>
        <end position="49"/>
    </location>
</feature>
<feature type="non-terminal residue" evidence="2">
    <location>
        <position position="135"/>
    </location>
</feature>
<evidence type="ECO:0000313" key="3">
    <source>
        <dbReference type="Proteomes" id="UP000292702"/>
    </source>
</evidence>
<keyword evidence="3" id="KW-1185">Reference proteome</keyword>
<gene>
    <name evidence="2" type="ORF">EIP91_006037</name>
</gene>
<protein>
    <submittedName>
        <fullName evidence="2">Uncharacterized protein</fullName>
    </submittedName>
</protein>
<feature type="region of interest" description="Disordered" evidence="1">
    <location>
        <begin position="1"/>
        <end position="68"/>
    </location>
</feature>
<evidence type="ECO:0000256" key="1">
    <source>
        <dbReference type="SAM" id="MobiDB-lite"/>
    </source>
</evidence>
<dbReference type="Proteomes" id="UP000292702">
    <property type="component" value="Unassembled WGS sequence"/>
</dbReference>
<name>A0A4R0R6D1_9APHY</name>
<dbReference type="EMBL" id="RWJN01000324">
    <property type="protein sequence ID" value="TCD63081.1"/>
    <property type="molecule type" value="Genomic_DNA"/>
</dbReference>
<reference evidence="2 3" key="1">
    <citation type="submission" date="2018-11" db="EMBL/GenBank/DDBJ databases">
        <title>Genome assembly of Steccherinum ochraceum LE-BIN_3174, the white-rot fungus of the Steccherinaceae family (The Residual Polyporoid clade, Polyporales, Basidiomycota).</title>
        <authorList>
            <person name="Fedorova T.V."/>
            <person name="Glazunova O.A."/>
            <person name="Landesman E.O."/>
            <person name="Moiseenko K.V."/>
            <person name="Psurtseva N.V."/>
            <person name="Savinova O.S."/>
            <person name="Shakhova N.V."/>
            <person name="Tyazhelova T.V."/>
            <person name="Vasina D.V."/>
        </authorList>
    </citation>
    <scope>NUCLEOTIDE SEQUENCE [LARGE SCALE GENOMIC DNA]</scope>
    <source>
        <strain evidence="2 3">LE-BIN_3174</strain>
    </source>
</reference>
<dbReference type="AlphaFoldDB" id="A0A4R0R6D1"/>
<feature type="compositionally biased region" description="Low complexity" evidence="1">
    <location>
        <begin position="52"/>
        <end position="63"/>
    </location>
</feature>
<sequence length="135" mass="14533">MKMQTAQKQLGHDGKSGRVPSHSEIQRWETMAAAHDGEGQWAEAKREAAHLSGSRPGSATSSSDLDVHPRRPLLSRVSCVVQRSFCCGVEPSAGMKREEIGARHSRVLAADSVTRITVAGVLGACDAGFCRRRLP</sequence>
<accession>A0A4R0R6D1</accession>
<proteinExistence type="predicted"/>
<organism evidence="2 3">
    <name type="scientific">Steccherinum ochraceum</name>
    <dbReference type="NCBI Taxonomy" id="92696"/>
    <lineage>
        <taxon>Eukaryota</taxon>
        <taxon>Fungi</taxon>
        <taxon>Dikarya</taxon>
        <taxon>Basidiomycota</taxon>
        <taxon>Agaricomycotina</taxon>
        <taxon>Agaricomycetes</taxon>
        <taxon>Polyporales</taxon>
        <taxon>Steccherinaceae</taxon>
        <taxon>Steccherinum</taxon>
    </lineage>
</organism>
<comment type="caution">
    <text evidence="2">The sequence shown here is derived from an EMBL/GenBank/DDBJ whole genome shotgun (WGS) entry which is preliminary data.</text>
</comment>
<evidence type="ECO:0000313" key="2">
    <source>
        <dbReference type="EMBL" id="TCD63081.1"/>
    </source>
</evidence>